<keyword evidence="1" id="KW-0238">DNA-binding</keyword>
<dbReference type="AlphaFoldDB" id="A0A133V1Q7"/>
<proteinExistence type="predicted"/>
<evidence type="ECO:0000313" key="3">
    <source>
        <dbReference type="EMBL" id="KXB00388.1"/>
    </source>
</evidence>
<dbReference type="PANTHER" id="PTHR13989:SF16">
    <property type="entry name" value="REPLICATION PROTEIN A2"/>
    <property type="match status" value="1"/>
</dbReference>
<keyword evidence="4" id="KW-1185">Reference proteome</keyword>
<name>A0A133V1Q7_9EURY</name>
<dbReference type="Proteomes" id="UP000070520">
    <property type="component" value="Unassembled WGS sequence"/>
</dbReference>
<dbReference type="InterPro" id="IPR040260">
    <property type="entry name" value="RFA2-like"/>
</dbReference>
<evidence type="ECO:0000313" key="4">
    <source>
        <dbReference type="Proteomes" id="UP000070520"/>
    </source>
</evidence>
<dbReference type="InterPro" id="IPR004365">
    <property type="entry name" value="NA-bd_OB_tRNA"/>
</dbReference>
<dbReference type="InterPro" id="IPR012340">
    <property type="entry name" value="NA-bd_OB-fold"/>
</dbReference>
<protein>
    <recommendedName>
        <fullName evidence="2">OB domain-containing protein</fullName>
    </recommendedName>
</protein>
<dbReference type="SUPFAM" id="SSF50249">
    <property type="entry name" value="Nucleic acid-binding proteins"/>
    <property type="match status" value="1"/>
</dbReference>
<reference evidence="3 4" key="1">
    <citation type="journal article" date="2016" name="Sci. Rep.">
        <title>Metabolic traits of an uncultured archaeal lineage -MSBL1- from brine pools of the Red Sea.</title>
        <authorList>
            <person name="Mwirichia R."/>
            <person name="Alam I."/>
            <person name="Rashid M."/>
            <person name="Vinu M."/>
            <person name="Ba-Alawi W."/>
            <person name="Anthony Kamau A."/>
            <person name="Kamanda Ngugi D."/>
            <person name="Goker M."/>
            <person name="Klenk H.P."/>
            <person name="Bajic V."/>
            <person name="Stingl U."/>
        </authorList>
    </citation>
    <scope>NUCLEOTIDE SEQUENCE [LARGE SCALE GENOMIC DNA]</scope>
    <source>
        <strain evidence="3">SCGC-AAA261C02</strain>
    </source>
</reference>
<dbReference type="GO" id="GO:0003677">
    <property type="term" value="F:DNA binding"/>
    <property type="evidence" value="ECO:0007669"/>
    <property type="project" value="UniProtKB-KW"/>
</dbReference>
<evidence type="ECO:0000259" key="2">
    <source>
        <dbReference type="Pfam" id="PF01336"/>
    </source>
</evidence>
<organism evidence="3 4">
    <name type="scientific">candidate division MSBL1 archaeon SCGC-AAA261C02</name>
    <dbReference type="NCBI Taxonomy" id="1698272"/>
    <lineage>
        <taxon>Archaea</taxon>
        <taxon>Methanobacteriati</taxon>
        <taxon>Methanobacteriota</taxon>
        <taxon>candidate division MSBL1</taxon>
    </lineage>
</organism>
<comment type="caution">
    <text evidence="3">The sequence shown here is derived from an EMBL/GenBank/DDBJ whole genome shotgun (WGS) entry which is preliminary data.</text>
</comment>
<dbReference type="PANTHER" id="PTHR13989">
    <property type="entry name" value="REPLICATION PROTEIN A-RELATED"/>
    <property type="match status" value="1"/>
</dbReference>
<dbReference type="Gene3D" id="2.40.50.140">
    <property type="entry name" value="Nucleic acid-binding proteins"/>
    <property type="match status" value="1"/>
</dbReference>
<feature type="domain" description="OB" evidence="2">
    <location>
        <begin position="44"/>
        <end position="112"/>
    </location>
</feature>
<dbReference type="EMBL" id="LHXW01000005">
    <property type="protein sequence ID" value="KXB00388.1"/>
    <property type="molecule type" value="Genomic_DNA"/>
</dbReference>
<sequence>MRSTAYKVKIEDLVNGRYVSSAEGEPNYLVTPWNQQVLRVNLIATIIDKFIREDGTYATLQIDDGTATIRAKAWEEGAERMGEFNVGDLVKVIGKVREYEGEIHLVPEVIRKIEDPNWEIVRELEILDNRKEFLAQGVTPKLSSKTGEKETEKMKGEEVAPTTLEVEQVGTIEKIEGEPRPEISDDLKDKALLALEKLEGEDGTTPPDLAAELDISASKAEDVIATLINDDKIYEPNPGKFKLLR</sequence>
<accession>A0A133V1Q7</accession>
<gene>
    <name evidence="3" type="ORF">AKJ42_00830</name>
</gene>
<evidence type="ECO:0000256" key="1">
    <source>
        <dbReference type="ARBA" id="ARBA00023125"/>
    </source>
</evidence>
<dbReference type="Pfam" id="PF01336">
    <property type="entry name" value="tRNA_anti-codon"/>
    <property type="match status" value="1"/>
</dbReference>